<name>A0A1M6CU83_9FLAO</name>
<dbReference type="EMBL" id="FQYP01000002">
    <property type="protein sequence ID" value="SHI64453.1"/>
    <property type="molecule type" value="Genomic_DNA"/>
</dbReference>
<evidence type="ECO:0000313" key="1">
    <source>
        <dbReference type="EMBL" id="SHI64453.1"/>
    </source>
</evidence>
<dbReference type="InterPro" id="IPR014825">
    <property type="entry name" value="DNA_alkylation"/>
</dbReference>
<dbReference type="SUPFAM" id="SSF48371">
    <property type="entry name" value="ARM repeat"/>
    <property type="match status" value="1"/>
</dbReference>
<dbReference type="STRING" id="570521.SAMN04488508_102277"/>
<accession>A0A1M6CU83</accession>
<dbReference type="OrthoDB" id="9797162at2"/>
<dbReference type="AlphaFoldDB" id="A0A1M6CU83"/>
<dbReference type="InterPro" id="IPR016024">
    <property type="entry name" value="ARM-type_fold"/>
</dbReference>
<reference evidence="2" key="1">
    <citation type="submission" date="2016-11" db="EMBL/GenBank/DDBJ databases">
        <authorList>
            <person name="Varghese N."/>
            <person name="Submissions S."/>
        </authorList>
    </citation>
    <scope>NUCLEOTIDE SEQUENCE [LARGE SCALE GENOMIC DNA]</scope>
    <source>
        <strain evidence="2">DSM 22623</strain>
    </source>
</reference>
<proteinExistence type="predicted"/>
<dbReference type="Proteomes" id="UP000184432">
    <property type="component" value="Unassembled WGS sequence"/>
</dbReference>
<evidence type="ECO:0000313" key="2">
    <source>
        <dbReference type="Proteomes" id="UP000184432"/>
    </source>
</evidence>
<sequence length="268" mass="30414">MIPEHIQNRKGPRSLKDLDPEVIEYLNAGKVETKNLMEWLATDQLVLLKTVLEPLGKMDWFSSFEDAVNAQKKPTANSNTKVIGEVFAELSDVAFIRKHLSSHPSDIVRCWSCWAESLFYDVVADLLSAMQPYAADSHFGVREVVIFASKERMIEDLDSAIQILSGWTKDQDENIRRYAVESLRPVGVWTKKILAFQENPQKGLSLIEPVKSDPSKYVRDSVGNWLNDASKTQPDWVSMICTTWSKDSATKETTYIVKKAMRTIAKTK</sequence>
<keyword evidence="2" id="KW-1185">Reference proteome</keyword>
<dbReference type="Pfam" id="PF08713">
    <property type="entry name" value="DNA_alkylation"/>
    <property type="match status" value="1"/>
</dbReference>
<dbReference type="RefSeq" id="WP_073314944.1">
    <property type="nucleotide sequence ID" value="NZ_FQYP01000002.1"/>
</dbReference>
<protein>
    <submittedName>
        <fullName evidence="1">3-methyladenine DNA glycosylase AlkC</fullName>
    </submittedName>
</protein>
<gene>
    <name evidence="1" type="ORF">SAMN04488508_102277</name>
</gene>
<dbReference type="Gene3D" id="1.25.40.290">
    <property type="entry name" value="ARM repeat domains"/>
    <property type="match status" value="1"/>
</dbReference>
<organism evidence="1 2">
    <name type="scientific">Aquimarina spongiae</name>
    <dbReference type="NCBI Taxonomy" id="570521"/>
    <lineage>
        <taxon>Bacteria</taxon>
        <taxon>Pseudomonadati</taxon>
        <taxon>Bacteroidota</taxon>
        <taxon>Flavobacteriia</taxon>
        <taxon>Flavobacteriales</taxon>
        <taxon>Flavobacteriaceae</taxon>
        <taxon>Aquimarina</taxon>
    </lineage>
</organism>